<accession>A0A6J7UT92</accession>
<evidence type="ECO:0000313" key="2">
    <source>
        <dbReference type="EMBL" id="CAB5068046.1"/>
    </source>
</evidence>
<dbReference type="AlphaFoldDB" id="A0A6J7UT92"/>
<sequence length="79" mass="8154">MRLCSSAPDLGIASGPESSGEVSADVELDVGIAHQQRLRVGVHRDELDALQAGVDHSVDGVHATATDADHLDNGEIVLG</sequence>
<dbReference type="AntiFam" id="ANF00119">
    <property type="entry name" value="Shadow ORF (opposite ftsZ)"/>
</dbReference>
<organism evidence="2">
    <name type="scientific">freshwater metagenome</name>
    <dbReference type="NCBI Taxonomy" id="449393"/>
    <lineage>
        <taxon>unclassified sequences</taxon>
        <taxon>metagenomes</taxon>
        <taxon>ecological metagenomes</taxon>
    </lineage>
</organism>
<reference evidence="2" key="1">
    <citation type="submission" date="2020-05" db="EMBL/GenBank/DDBJ databases">
        <authorList>
            <person name="Chiriac C."/>
            <person name="Salcher M."/>
            <person name="Ghai R."/>
            <person name="Kavagutti S V."/>
        </authorList>
    </citation>
    <scope>NUCLEOTIDE SEQUENCE</scope>
</reference>
<protein>
    <submittedName>
        <fullName evidence="2">Unannotated protein</fullName>
    </submittedName>
</protein>
<name>A0A6J7UT92_9ZZZZ</name>
<evidence type="ECO:0000256" key="1">
    <source>
        <dbReference type="SAM" id="MobiDB-lite"/>
    </source>
</evidence>
<proteinExistence type="predicted"/>
<dbReference type="EMBL" id="CAFBQP010000124">
    <property type="protein sequence ID" value="CAB5068046.1"/>
    <property type="molecule type" value="Genomic_DNA"/>
</dbReference>
<gene>
    <name evidence="2" type="ORF">UFOPK4306_02269</name>
</gene>
<feature type="region of interest" description="Disordered" evidence="1">
    <location>
        <begin position="1"/>
        <end position="21"/>
    </location>
</feature>